<dbReference type="Proteomes" id="UP001221208">
    <property type="component" value="Unassembled WGS sequence"/>
</dbReference>
<dbReference type="EMBL" id="JAQQXR010000001">
    <property type="protein sequence ID" value="MDC8756263.1"/>
    <property type="molecule type" value="Genomic_DNA"/>
</dbReference>
<dbReference type="RefSeq" id="WP_273669770.1">
    <property type="nucleotide sequence ID" value="NZ_JAQQXR010000001.1"/>
</dbReference>
<proteinExistence type="predicted"/>
<comment type="caution">
    <text evidence="1">The sequence shown here is derived from an EMBL/GenBank/DDBJ whole genome shotgun (WGS) entry which is preliminary data.</text>
</comment>
<evidence type="ECO:0000313" key="2">
    <source>
        <dbReference type="Proteomes" id="UP001221208"/>
    </source>
</evidence>
<dbReference type="Pfam" id="PF08809">
    <property type="entry name" value="DUF1799"/>
    <property type="match status" value="1"/>
</dbReference>
<evidence type="ECO:0000313" key="1">
    <source>
        <dbReference type="EMBL" id="MDC8756263.1"/>
    </source>
</evidence>
<organism evidence="1 2">
    <name type="scientific">Janthinobacterium fluminis</name>
    <dbReference type="NCBI Taxonomy" id="2987524"/>
    <lineage>
        <taxon>Bacteria</taxon>
        <taxon>Pseudomonadati</taxon>
        <taxon>Pseudomonadota</taxon>
        <taxon>Betaproteobacteria</taxon>
        <taxon>Burkholderiales</taxon>
        <taxon>Oxalobacteraceae</taxon>
        <taxon>Janthinobacterium</taxon>
    </lineage>
</organism>
<reference evidence="1 2" key="1">
    <citation type="submission" date="2022-10" db="EMBL/GenBank/DDBJ databases">
        <title>Janthinobacterium sp. hw3 Genome sequencing.</title>
        <authorList>
            <person name="Park S."/>
        </authorList>
    </citation>
    <scope>NUCLEOTIDE SEQUENCE [LARGE SCALE GENOMIC DNA]</scope>
    <source>
        <strain evidence="2">hw3</strain>
    </source>
</reference>
<accession>A0ABT5JU36</accession>
<dbReference type="InterPro" id="IPR014915">
    <property type="entry name" value="Phage_TLS_TfmB"/>
</dbReference>
<sequence>MEQSGFPAEDFASDPVEIFPDNVQVYELFNMMGTQWRVGMNGPTGLDYNVAFHKMDRMALSPDDYQVMEIDLRVMENEAMRVMRQQS</sequence>
<name>A0ABT5JU36_9BURK</name>
<protein>
    <submittedName>
        <fullName evidence="1">DUF1799 domain-containing protein</fullName>
    </submittedName>
</protein>
<keyword evidence="2" id="KW-1185">Reference proteome</keyword>
<gene>
    <name evidence="1" type="ORF">OIK44_01510</name>
</gene>